<dbReference type="Proteomes" id="UP001152795">
    <property type="component" value="Unassembled WGS sequence"/>
</dbReference>
<dbReference type="AlphaFoldDB" id="A0A6S7LLK6"/>
<gene>
    <name evidence="1" type="ORF">PACLA_8A026356</name>
</gene>
<comment type="caution">
    <text evidence="1">The sequence shown here is derived from an EMBL/GenBank/DDBJ whole genome shotgun (WGS) entry which is preliminary data.</text>
</comment>
<organism evidence="1 2">
    <name type="scientific">Paramuricea clavata</name>
    <name type="common">Red gorgonian</name>
    <name type="synonym">Violescent sea-whip</name>
    <dbReference type="NCBI Taxonomy" id="317549"/>
    <lineage>
        <taxon>Eukaryota</taxon>
        <taxon>Metazoa</taxon>
        <taxon>Cnidaria</taxon>
        <taxon>Anthozoa</taxon>
        <taxon>Octocorallia</taxon>
        <taxon>Malacalcyonacea</taxon>
        <taxon>Plexauridae</taxon>
        <taxon>Paramuricea</taxon>
    </lineage>
</organism>
<evidence type="ECO:0000313" key="1">
    <source>
        <dbReference type="EMBL" id="CAB4034349.1"/>
    </source>
</evidence>
<dbReference type="EMBL" id="CACRXK020020044">
    <property type="protein sequence ID" value="CAB4034349.1"/>
    <property type="molecule type" value="Genomic_DNA"/>
</dbReference>
<dbReference type="OrthoDB" id="5986176at2759"/>
<protein>
    <submittedName>
        <fullName evidence="1">Uncharacterized protein</fullName>
    </submittedName>
</protein>
<name>A0A6S7LLK6_PARCT</name>
<proteinExistence type="predicted"/>
<sequence length="644" mass="73226">MSAVLKAFNLHKLKQKISFSTRTCINHPRKAVTEEENIVLTVNIPHEYLEQLYDLKQDDGKLTGLSYVEVLNAFISQNALEIKLDCERINSIIRRYCGEIKTKSKRLRGRVRTEYLAKSKCISVYEKEIARVSEAKNELESAKAVCDTLSKEKYNLNEQCEILSKELCTLQGAKKETERKLECVTKGYQEELNKNEALKQYIEKMGIPDNCENTGKCVADVGKRQQHRKIKELKTQVERTLWFANTYGLHLESLKLSDNSGAEYELEFTAGGTKKSYKDLPEAEKQKIKEVLLIQDKFCVGEAAYHELTMIPAGQTLPRSYLVKQCKDSLNQLCHIERTPGENEGAQVNFYDALRNAIQNHMRTCTANGLSPPERYNIKLSGDGAKMTRLTGFIVISFSILNSGDAVMSPKALNRDKADNHNTAPCDHTSTHLDNLVNAIQSCGISFNVWEKTDANGRASGIYDFTSLMSTDKKLLLEKLPAKLNGVITPATCNEVIKLIIQQYSDKYVIEKVYTTIGIDGYVGVEKLNDNIRRILLQKSNKWDAAKDVLMAEERKKVLSDLEREPRPYKKKADNYWLDGIKESRRKRPRLCDEEDISDGPEDISSLTPEILKLRLKDMGITTRARKLSRLLDMYTVALQSQKH</sequence>
<accession>A0A6S7LLK6</accession>
<reference evidence="1" key="1">
    <citation type="submission" date="2020-04" db="EMBL/GenBank/DDBJ databases">
        <authorList>
            <person name="Alioto T."/>
            <person name="Alioto T."/>
            <person name="Gomez Garrido J."/>
        </authorList>
    </citation>
    <scope>NUCLEOTIDE SEQUENCE</scope>
    <source>
        <strain evidence="1">A484AB</strain>
    </source>
</reference>
<evidence type="ECO:0000313" key="2">
    <source>
        <dbReference type="Proteomes" id="UP001152795"/>
    </source>
</evidence>
<keyword evidence="2" id="KW-1185">Reference proteome</keyword>
<dbReference type="PANTHER" id="PTHR31424:SF3">
    <property type="entry name" value="RING-TYPE DOMAIN-CONTAINING PROTEIN"/>
    <property type="match status" value="1"/>
</dbReference>
<dbReference type="PANTHER" id="PTHR31424">
    <property type="entry name" value="PROTEIN CBG23806"/>
    <property type="match status" value="1"/>
</dbReference>